<dbReference type="InterPro" id="IPR036866">
    <property type="entry name" value="RibonucZ/Hydroxyglut_hydro"/>
</dbReference>
<evidence type="ECO:0000256" key="1">
    <source>
        <dbReference type="ARBA" id="ARBA00007749"/>
    </source>
</evidence>
<name>A0A370TMC2_9HELO</name>
<dbReference type="SUPFAM" id="SSF56281">
    <property type="entry name" value="Metallo-hydrolase/oxidoreductase"/>
    <property type="match status" value="1"/>
</dbReference>
<keyword evidence="3" id="KW-0378">Hydrolase</keyword>
<dbReference type="EMBL" id="NPIC01000004">
    <property type="protein sequence ID" value="RDL36677.1"/>
    <property type="molecule type" value="Genomic_DNA"/>
</dbReference>
<gene>
    <name evidence="6" type="ORF">BP5553_06029</name>
</gene>
<dbReference type="Proteomes" id="UP000254866">
    <property type="component" value="Unassembled WGS sequence"/>
</dbReference>
<dbReference type="Pfam" id="PF00753">
    <property type="entry name" value="Lactamase_B"/>
    <property type="match status" value="1"/>
</dbReference>
<evidence type="ECO:0000256" key="4">
    <source>
        <dbReference type="ARBA" id="ARBA00022833"/>
    </source>
</evidence>
<comment type="similarity">
    <text evidence="1">Belongs to the metallo-beta-lactamase superfamily.</text>
</comment>
<dbReference type="PANTHER" id="PTHR42978">
    <property type="entry name" value="QUORUM-QUENCHING LACTONASE YTNP-RELATED-RELATED"/>
    <property type="match status" value="1"/>
</dbReference>
<evidence type="ECO:0000256" key="2">
    <source>
        <dbReference type="ARBA" id="ARBA00022723"/>
    </source>
</evidence>
<dbReference type="PANTHER" id="PTHR42978:SF5">
    <property type="entry name" value="METALLO-BETA-LACTAMASE DOMAIN-CONTAINING PROTEIN"/>
    <property type="match status" value="1"/>
</dbReference>
<dbReference type="Gene3D" id="3.60.15.10">
    <property type="entry name" value="Ribonuclease Z/Hydroxyacylglutathione hydrolase-like"/>
    <property type="match status" value="1"/>
</dbReference>
<reference evidence="6 7" key="1">
    <citation type="journal article" date="2018" name="IMA Fungus">
        <title>IMA Genome-F 9: Draft genome sequence of Annulohypoxylon stygium, Aspergillus mulundensis, Berkeleyomyces basicola (syn. Thielaviopsis basicola), Ceratocystis smalleyi, two Cercospora beticola strains, Coleophoma cylindrospora, Fusarium fracticaudum, Phialophora cf. hyalina, and Morchella septimelata.</title>
        <authorList>
            <person name="Wingfield B.D."/>
            <person name="Bills G.F."/>
            <person name="Dong Y."/>
            <person name="Huang W."/>
            <person name="Nel W.J."/>
            <person name="Swalarsk-Parry B.S."/>
            <person name="Vaghefi N."/>
            <person name="Wilken P.M."/>
            <person name="An Z."/>
            <person name="de Beer Z.W."/>
            <person name="De Vos L."/>
            <person name="Chen L."/>
            <person name="Duong T.A."/>
            <person name="Gao Y."/>
            <person name="Hammerbacher A."/>
            <person name="Kikkert J.R."/>
            <person name="Li Y."/>
            <person name="Li H."/>
            <person name="Li K."/>
            <person name="Li Q."/>
            <person name="Liu X."/>
            <person name="Ma X."/>
            <person name="Naidoo K."/>
            <person name="Pethybridge S.J."/>
            <person name="Sun J."/>
            <person name="Steenkamp E.T."/>
            <person name="van der Nest M.A."/>
            <person name="van Wyk S."/>
            <person name="Wingfield M.J."/>
            <person name="Xiong C."/>
            <person name="Yue Q."/>
            <person name="Zhang X."/>
        </authorList>
    </citation>
    <scope>NUCLEOTIDE SEQUENCE [LARGE SCALE GENOMIC DNA]</scope>
    <source>
        <strain evidence="6 7">BP 5553</strain>
    </source>
</reference>
<dbReference type="AlphaFoldDB" id="A0A370TMC2"/>
<dbReference type="GeneID" id="43598878"/>
<dbReference type="OrthoDB" id="10250730at2759"/>
<keyword evidence="2" id="KW-0479">Metal-binding</keyword>
<evidence type="ECO:0000313" key="6">
    <source>
        <dbReference type="EMBL" id="RDL36677.1"/>
    </source>
</evidence>
<evidence type="ECO:0000259" key="5">
    <source>
        <dbReference type="Pfam" id="PF00753"/>
    </source>
</evidence>
<evidence type="ECO:0000256" key="3">
    <source>
        <dbReference type="ARBA" id="ARBA00022801"/>
    </source>
</evidence>
<proteinExistence type="inferred from homology"/>
<dbReference type="GO" id="GO:0046872">
    <property type="term" value="F:metal ion binding"/>
    <property type="evidence" value="ECO:0007669"/>
    <property type="project" value="UniProtKB-KW"/>
</dbReference>
<keyword evidence="7" id="KW-1185">Reference proteome</keyword>
<organism evidence="6 7">
    <name type="scientific">Venustampulla echinocandica</name>
    <dbReference type="NCBI Taxonomy" id="2656787"/>
    <lineage>
        <taxon>Eukaryota</taxon>
        <taxon>Fungi</taxon>
        <taxon>Dikarya</taxon>
        <taxon>Ascomycota</taxon>
        <taxon>Pezizomycotina</taxon>
        <taxon>Leotiomycetes</taxon>
        <taxon>Helotiales</taxon>
        <taxon>Pleuroascaceae</taxon>
        <taxon>Venustampulla</taxon>
    </lineage>
</organism>
<sequence length="258" mass="28222">MPLTESVISPAALYFCLDQVQTPFTKLNCLAITTITIPGFLDPHRSGPAVDVSILPTGWLFLPDSWIFTDGKPSLKHWSPDFSFLIRHPSGKSVLFDLRMRKVSQVHSAEYPIIAPHVPKDVYDLLIEGPVHPEDIDVVILSHLHFDHTGDVTRFPSAEILVGAGSEATTTPGWPKAEFSPFDGTVLSHPKFRELPSSGTGFAPLGPFPKSYEVIVSSVGGLGSSIYLLAGMYGSCHGGENNRDDLELHIEYRVGLFN</sequence>
<comment type="caution">
    <text evidence="6">The sequence shown here is derived from an EMBL/GenBank/DDBJ whole genome shotgun (WGS) entry which is preliminary data.</text>
</comment>
<accession>A0A370TMC2</accession>
<dbReference type="RefSeq" id="XP_031869333.1">
    <property type="nucleotide sequence ID" value="XM_032014652.1"/>
</dbReference>
<dbReference type="GO" id="GO:0016787">
    <property type="term" value="F:hydrolase activity"/>
    <property type="evidence" value="ECO:0007669"/>
    <property type="project" value="UniProtKB-KW"/>
</dbReference>
<dbReference type="InterPro" id="IPR051013">
    <property type="entry name" value="MBL_superfamily_lactonases"/>
</dbReference>
<dbReference type="STRING" id="2656787.A0A370TMC2"/>
<dbReference type="InterPro" id="IPR001279">
    <property type="entry name" value="Metallo-B-lactamas"/>
</dbReference>
<protein>
    <recommendedName>
        <fullName evidence="5">Metallo-beta-lactamase domain-containing protein</fullName>
    </recommendedName>
</protein>
<evidence type="ECO:0000313" key="7">
    <source>
        <dbReference type="Proteomes" id="UP000254866"/>
    </source>
</evidence>
<feature type="domain" description="Metallo-beta-lactamase" evidence="5">
    <location>
        <begin position="131"/>
        <end position="183"/>
    </location>
</feature>
<keyword evidence="4" id="KW-0862">Zinc</keyword>